<dbReference type="Proteomes" id="UP000239920">
    <property type="component" value="Unassembled WGS sequence"/>
</dbReference>
<feature type="domain" description="Ketoreductase" evidence="3">
    <location>
        <begin position="6"/>
        <end position="184"/>
    </location>
</feature>
<evidence type="ECO:0000256" key="1">
    <source>
        <dbReference type="ARBA" id="ARBA00006484"/>
    </source>
</evidence>
<dbReference type="Gene3D" id="3.40.50.720">
    <property type="entry name" value="NAD(P)-binding Rossmann-like Domain"/>
    <property type="match status" value="1"/>
</dbReference>
<dbReference type="OrthoDB" id="9803333at2"/>
<dbReference type="FunFam" id="3.40.50.720:FF:000173">
    <property type="entry name" value="3-oxoacyl-[acyl-carrier protein] reductase"/>
    <property type="match status" value="1"/>
</dbReference>
<evidence type="ECO:0000313" key="5">
    <source>
        <dbReference type="Proteomes" id="UP000239920"/>
    </source>
</evidence>
<comment type="caution">
    <text evidence="4">The sequence shown here is derived from an EMBL/GenBank/DDBJ whole genome shotgun (WGS) entry which is preliminary data.</text>
</comment>
<name>A0A2J6NPB5_9LACO</name>
<dbReference type="NCBIfam" id="NF009466">
    <property type="entry name" value="PRK12826.1-2"/>
    <property type="match status" value="1"/>
</dbReference>
<evidence type="ECO:0000256" key="2">
    <source>
        <dbReference type="ARBA" id="ARBA00023002"/>
    </source>
</evidence>
<dbReference type="AlphaFoldDB" id="A0A2J6NPB5"/>
<dbReference type="InterPro" id="IPR002347">
    <property type="entry name" value="SDR_fam"/>
</dbReference>
<keyword evidence="2" id="KW-0560">Oxidoreductase</keyword>
<dbReference type="SUPFAM" id="SSF51735">
    <property type="entry name" value="NAD(P)-binding Rossmann-fold domains"/>
    <property type="match status" value="1"/>
</dbReference>
<dbReference type="GO" id="GO:0016491">
    <property type="term" value="F:oxidoreductase activity"/>
    <property type="evidence" value="ECO:0007669"/>
    <property type="project" value="UniProtKB-KW"/>
</dbReference>
<accession>A0A2J6NPB5</accession>
<sequence length="243" mass="25923">MDLKDKVVLVTGSTRGIGAATALAFAKAGSRVILHGRHPLGEDIKDRLTAVNARYTFLTADLANPTALKQFAKDVWDQYGQIDVVVNNAGINNDKLLVSMNQADFDSVINVNLRSPFLLTQALLKKMYKQQHGCIINLASVVGLHGNIGQANYAASKAGIIGLTKTTAREGALRGIRCNAIAPGMIQSDMTAALSSRAQQQILSQIPANRFGTVNEVAQTAVFLAQNDYITGQTIVVDGGMTI</sequence>
<evidence type="ECO:0000313" key="4">
    <source>
        <dbReference type="EMBL" id="PMB83160.1"/>
    </source>
</evidence>
<dbReference type="InterPro" id="IPR050259">
    <property type="entry name" value="SDR"/>
</dbReference>
<evidence type="ECO:0000259" key="3">
    <source>
        <dbReference type="SMART" id="SM00822"/>
    </source>
</evidence>
<dbReference type="PRINTS" id="PR00080">
    <property type="entry name" value="SDRFAMILY"/>
</dbReference>
<dbReference type="InterPro" id="IPR020904">
    <property type="entry name" value="Sc_DH/Rdtase_CS"/>
</dbReference>
<reference evidence="4 5" key="1">
    <citation type="submission" date="2017-09" db="EMBL/GenBank/DDBJ databases">
        <title>Bacterial strain isolated from the female urinary microbiota.</title>
        <authorList>
            <person name="Thomas-White K."/>
            <person name="Kumar N."/>
            <person name="Forster S."/>
            <person name="Putonti C."/>
            <person name="Lawley T."/>
            <person name="Wolfe A.J."/>
        </authorList>
    </citation>
    <scope>NUCLEOTIDE SEQUENCE [LARGE SCALE GENOMIC DNA]</scope>
    <source>
        <strain evidence="4 5">UMB0683</strain>
    </source>
</reference>
<gene>
    <name evidence="4" type="ORF">CK797_02635</name>
</gene>
<dbReference type="InterPro" id="IPR057326">
    <property type="entry name" value="KR_dom"/>
</dbReference>
<proteinExistence type="inferred from homology"/>
<dbReference type="PROSITE" id="PS00061">
    <property type="entry name" value="ADH_SHORT"/>
    <property type="match status" value="1"/>
</dbReference>
<dbReference type="PANTHER" id="PTHR42879:SF2">
    <property type="entry name" value="3-OXOACYL-[ACYL-CARRIER-PROTEIN] REDUCTASE FABG"/>
    <property type="match status" value="1"/>
</dbReference>
<dbReference type="PRINTS" id="PR00081">
    <property type="entry name" value="GDHRDH"/>
</dbReference>
<protein>
    <submittedName>
        <fullName evidence="4">Beta-ketoacyl-ACP reductase</fullName>
    </submittedName>
</protein>
<dbReference type="RefSeq" id="WP_104688259.1">
    <property type="nucleotide sequence ID" value="NZ_PNFV01000002.1"/>
</dbReference>
<dbReference type="PANTHER" id="PTHR42879">
    <property type="entry name" value="3-OXOACYL-(ACYL-CARRIER-PROTEIN) REDUCTASE"/>
    <property type="match status" value="1"/>
</dbReference>
<dbReference type="Pfam" id="PF13561">
    <property type="entry name" value="adh_short_C2"/>
    <property type="match status" value="1"/>
</dbReference>
<organism evidence="4 5">
    <name type="scientific">Limosilactobacillus pontis</name>
    <dbReference type="NCBI Taxonomy" id="35787"/>
    <lineage>
        <taxon>Bacteria</taxon>
        <taxon>Bacillati</taxon>
        <taxon>Bacillota</taxon>
        <taxon>Bacilli</taxon>
        <taxon>Lactobacillales</taxon>
        <taxon>Lactobacillaceae</taxon>
        <taxon>Limosilactobacillus</taxon>
    </lineage>
</organism>
<dbReference type="SMART" id="SM00822">
    <property type="entry name" value="PKS_KR"/>
    <property type="match status" value="1"/>
</dbReference>
<dbReference type="GO" id="GO:0032787">
    <property type="term" value="P:monocarboxylic acid metabolic process"/>
    <property type="evidence" value="ECO:0007669"/>
    <property type="project" value="UniProtKB-ARBA"/>
</dbReference>
<comment type="similarity">
    <text evidence="1">Belongs to the short-chain dehydrogenases/reductases (SDR) family.</text>
</comment>
<dbReference type="InterPro" id="IPR036291">
    <property type="entry name" value="NAD(P)-bd_dom_sf"/>
</dbReference>
<dbReference type="EMBL" id="PNFV01000002">
    <property type="protein sequence ID" value="PMB83160.1"/>
    <property type="molecule type" value="Genomic_DNA"/>
</dbReference>